<dbReference type="PANTHER" id="PTHR43077">
    <property type="entry name" value="TRANSPORT PERMEASE YVFS-RELATED"/>
    <property type="match status" value="1"/>
</dbReference>
<evidence type="ECO:0000256" key="1">
    <source>
        <dbReference type="ARBA" id="ARBA00004141"/>
    </source>
</evidence>
<dbReference type="InterPro" id="IPR023908">
    <property type="entry name" value="xxxLxxG_rpt"/>
</dbReference>
<protein>
    <submittedName>
        <fullName evidence="7">YhgE/Pip domain-containing protein</fullName>
    </submittedName>
</protein>
<evidence type="ECO:0000256" key="3">
    <source>
        <dbReference type="ARBA" id="ARBA00022989"/>
    </source>
</evidence>
<feature type="transmembrane region" description="Helical" evidence="5">
    <location>
        <begin position="585"/>
        <end position="606"/>
    </location>
</feature>
<dbReference type="Pfam" id="PF12698">
    <property type="entry name" value="ABC2_membrane_3"/>
    <property type="match status" value="2"/>
</dbReference>
<evidence type="ECO:0000313" key="7">
    <source>
        <dbReference type="EMBL" id="RIE03771.1"/>
    </source>
</evidence>
<feature type="transmembrane region" description="Helical" evidence="5">
    <location>
        <begin position="671"/>
        <end position="691"/>
    </location>
</feature>
<dbReference type="Gene3D" id="1.10.287.950">
    <property type="entry name" value="Methyl-accepting chemotaxis protein"/>
    <property type="match status" value="1"/>
</dbReference>
<dbReference type="NCBIfam" id="TIGR03061">
    <property type="entry name" value="pip_yhgE_Nterm"/>
    <property type="match status" value="1"/>
</dbReference>
<reference evidence="7 8" key="1">
    <citation type="submission" date="2018-09" db="EMBL/GenBank/DDBJ databases">
        <title>Cohnella cavernae sp. nov., isolated from a karst cave.</title>
        <authorList>
            <person name="Zhu H."/>
        </authorList>
    </citation>
    <scope>NUCLEOTIDE SEQUENCE [LARGE SCALE GENOMIC DNA]</scope>
    <source>
        <strain evidence="7 8">K2E09-144</strain>
    </source>
</reference>
<keyword evidence="8" id="KW-1185">Reference proteome</keyword>
<dbReference type="InterPro" id="IPR013525">
    <property type="entry name" value="ABC2_TM"/>
</dbReference>
<feature type="domain" description="ABC-2 type transporter transmembrane" evidence="6">
    <location>
        <begin position="36"/>
        <end position="151"/>
    </location>
</feature>
<comment type="subcellular location">
    <subcellularLocation>
        <location evidence="1">Membrane</location>
        <topology evidence="1">Multi-pass membrane protein</topology>
    </subcellularLocation>
</comment>
<proteinExistence type="predicted"/>
<dbReference type="InterPro" id="IPR051328">
    <property type="entry name" value="T7SS_ABC-Transporter"/>
</dbReference>
<feature type="transmembrane region" description="Helical" evidence="5">
    <location>
        <begin position="613"/>
        <end position="631"/>
    </location>
</feature>
<dbReference type="PANTHER" id="PTHR43077:SF5">
    <property type="entry name" value="PHAGE INFECTION PROTEIN"/>
    <property type="match status" value="1"/>
</dbReference>
<dbReference type="EMBL" id="QXJM01000030">
    <property type="protein sequence ID" value="RIE03771.1"/>
    <property type="molecule type" value="Genomic_DNA"/>
</dbReference>
<feature type="transmembrane region" description="Helical" evidence="5">
    <location>
        <begin position="29"/>
        <end position="50"/>
    </location>
</feature>
<gene>
    <name evidence="7" type="ORF">D3H35_09465</name>
</gene>
<dbReference type="GO" id="GO:0140359">
    <property type="term" value="F:ABC-type transporter activity"/>
    <property type="evidence" value="ECO:0007669"/>
    <property type="project" value="InterPro"/>
</dbReference>
<evidence type="ECO:0000256" key="2">
    <source>
        <dbReference type="ARBA" id="ARBA00022692"/>
    </source>
</evidence>
<dbReference type="InterPro" id="IPR017501">
    <property type="entry name" value="Phage_infect_YhgE_C"/>
</dbReference>
<dbReference type="NCBIfam" id="TIGR03057">
    <property type="entry name" value="xxxLxxG_by_4"/>
    <property type="match status" value="3"/>
</dbReference>
<keyword evidence="3 5" id="KW-1133">Transmembrane helix</keyword>
<evidence type="ECO:0000256" key="5">
    <source>
        <dbReference type="SAM" id="Phobius"/>
    </source>
</evidence>
<evidence type="ECO:0000256" key="4">
    <source>
        <dbReference type="ARBA" id="ARBA00023136"/>
    </source>
</evidence>
<dbReference type="Proteomes" id="UP000266340">
    <property type="component" value="Unassembled WGS sequence"/>
</dbReference>
<evidence type="ECO:0000313" key="8">
    <source>
        <dbReference type="Proteomes" id="UP000266340"/>
    </source>
</evidence>
<sequence length="706" mass="72141">MLDMSNNSERKGSLLGEFRRMSGNRMAKLSLAGLAVIPLLYSGMLIGAFWDPYGKLGDLPVAVVNEDAGATMDGKAIHVGADLVEELGKKDTFKWSFTNASEAMEGLEDHRYAMAFVIPGDFSSKTATLKEDNPQPAGISYYVDDGWNYLSSRIGDSASETLRADVSKEVTKAYAAAVLDSVGSAAEGLKEASDGASKLADGAKEAQDGAEKLHANLAKLADGTLQLNQGLGKLTGGAATLATGAREAASASGTLAGGLGKLSGAGKSLSDGAAASGQGAASVAAGAEKLSGSGQTLATGAADAKSGSVSVSAGADQLAAGLKQYADAHSDLASDPAFQKLLGAATQVAEGAGKLKQGTAALAAGAEQLADGQRTLSQGAAQLNGGLQQLNTGLSSYLGKVDEASAGADKLAAGIKQLSSGAEQLRNGLGDADSGVRTVTDGASKLTDGSEQLAGGIKKLGDGSSELSGKLGEASKDANALKGGDKTTEMFAEPVSINEHKLANIANYGTGMTPYFLSLGLYVGIMMSTIILPLRDSSGAVSRSGWRWYLSKLALFAPVVLLQSILADTLLLYVMGLEVPNVPLFYAASALIALTFMTILQFLVSLADTIGRFIGVILLTLQLAASAGTYPTELLPAWLQAISPWMPMTHAIEALRLLIAGAPASKLAEPLLILAAFAVLFIALTFGYFHLASKRKGEAFAAAATA</sequence>
<dbReference type="Gene3D" id="3.40.1710.10">
    <property type="entry name" value="abc type-2 transporter like domain"/>
    <property type="match status" value="1"/>
</dbReference>
<comment type="caution">
    <text evidence="7">The sequence shown here is derived from an EMBL/GenBank/DDBJ whole genome shotgun (WGS) entry which is preliminary data.</text>
</comment>
<dbReference type="InterPro" id="IPR017500">
    <property type="entry name" value="Phage_infect_YhgE_N"/>
</dbReference>
<keyword evidence="2 5" id="KW-0812">Transmembrane</keyword>
<feature type="transmembrane region" description="Helical" evidence="5">
    <location>
        <begin position="553"/>
        <end position="573"/>
    </location>
</feature>
<organism evidence="7 8">
    <name type="scientific">Cohnella faecalis</name>
    <dbReference type="NCBI Taxonomy" id="2315694"/>
    <lineage>
        <taxon>Bacteria</taxon>
        <taxon>Bacillati</taxon>
        <taxon>Bacillota</taxon>
        <taxon>Bacilli</taxon>
        <taxon>Bacillales</taxon>
        <taxon>Paenibacillaceae</taxon>
        <taxon>Cohnella</taxon>
    </lineage>
</organism>
<name>A0A398CX37_9BACL</name>
<dbReference type="NCBIfam" id="TIGR03062">
    <property type="entry name" value="pip_yhgE_Cterm"/>
    <property type="match status" value="1"/>
</dbReference>
<dbReference type="GO" id="GO:0016020">
    <property type="term" value="C:membrane"/>
    <property type="evidence" value="ECO:0007669"/>
    <property type="project" value="UniProtKB-SubCell"/>
</dbReference>
<dbReference type="AlphaFoldDB" id="A0A398CX37"/>
<keyword evidence="4 5" id="KW-0472">Membrane</keyword>
<feature type="domain" description="ABC-2 type transporter transmembrane" evidence="6">
    <location>
        <begin position="490"/>
        <end position="685"/>
    </location>
</feature>
<feature type="transmembrane region" description="Helical" evidence="5">
    <location>
        <begin position="512"/>
        <end position="532"/>
    </location>
</feature>
<evidence type="ECO:0000259" key="6">
    <source>
        <dbReference type="Pfam" id="PF12698"/>
    </source>
</evidence>
<accession>A0A398CX37</accession>